<evidence type="ECO:0000313" key="1">
    <source>
        <dbReference type="EMBL" id="MCD2167757.1"/>
    </source>
</evidence>
<accession>A0AAW4XZW4</accession>
<reference evidence="1 2" key="1">
    <citation type="submission" date="2021-11" db="EMBL/GenBank/DDBJ databases">
        <title>Genome sequence.</title>
        <authorList>
            <person name="Sun Q."/>
        </authorList>
    </citation>
    <scope>NUCLEOTIDE SEQUENCE [LARGE SCALE GENOMIC DNA]</scope>
    <source>
        <strain evidence="1 2">KCTC 12005</strain>
    </source>
</reference>
<keyword evidence="2" id="KW-1185">Reference proteome</keyword>
<protein>
    <submittedName>
        <fullName evidence="1">Uncharacterized protein</fullName>
    </submittedName>
</protein>
<proteinExistence type="predicted"/>
<evidence type="ECO:0000313" key="2">
    <source>
        <dbReference type="Proteomes" id="UP001199260"/>
    </source>
</evidence>
<name>A0AAW4XZW4_9BURK</name>
<sequence length="46" mass="4990">MKNKKTKEGSIQGSYCMARIDELHAHYADALGGSSVVFTKLSVSVM</sequence>
<dbReference type="RefSeq" id="WP_230780358.1">
    <property type="nucleotide sequence ID" value="NZ_JAJNCT010000034.1"/>
</dbReference>
<organism evidence="1 2">
    <name type="scientific">Comamonas koreensis</name>
    <dbReference type="NCBI Taxonomy" id="160825"/>
    <lineage>
        <taxon>Bacteria</taxon>
        <taxon>Pseudomonadati</taxon>
        <taxon>Pseudomonadota</taxon>
        <taxon>Betaproteobacteria</taxon>
        <taxon>Burkholderiales</taxon>
        <taxon>Comamonadaceae</taxon>
        <taxon>Comamonas</taxon>
    </lineage>
</organism>
<dbReference type="Proteomes" id="UP001199260">
    <property type="component" value="Unassembled WGS sequence"/>
</dbReference>
<dbReference type="EMBL" id="JAJNCT010000034">
    <property type="protein sequence ID" value="MCD2167757.1"/>
    <property type="molecule type" value="Genomic_DNA"/>
</dbReference>
<dbReference type="AlphaFoldDB" id="A0AAW4XZW4"/>
<comment type="caution">
    <text evidence="1">The sequence shown here is derived from an EMBL/GenBank/DDBJ whole genome shotgun (WGS) entry which is preliminary data.</text>
</comment>
<gene>
    <name evidence="1" type="ORF">LPW39_21785</name>
</gene>